<comment type="caution">
    <text evidence="2">The sequence shown here is derived from an EMBL/GenBank/DDBJ whole genome shotgun (WGS) entry which is preliminary data.</text>
</comment>
<feature type="transmembrane region" description="Helical" evidence="1">
    <location>
        <begin position="47"/>
        <end position="72"/>
    </location>
</feature>
<accession>A0ABU5UNG9</accession>
<reference evidence="2 3" key="1">
    <citation type="submission" date="2023-12" db="EMBL/GenBank/DDBJ databases">
        <title>Baltic Sea Cyanobacteria.</title>
        <authorList>
            <person name="Delbaje E."/>
            <person name="Fewer D.P."/>
            <person name="Shishido T.K."/>
        </authorList>
    </citation>
    <scope>NUCLEOTIDE SEQUENCE [LARGE SCALE GENOMIC DNA]</scope>
    <source>
        <strain evidence="2 3">UHCC 0060</strain>
    </source>
</reference>
<dbReference type="RefSeq" id="WP_006196771.1">
    <property type="nucleotide sequence ID" value="NZ_JAYGHK010000015.1"/>
</dbReference>
<dbReference type="EMBL" id="JAYGHK010000015">
    <property type="protein sequence ID" value="MEA5607784.1"/>
    <property type="molecule type" value="Genomic_DNA"/>
</dbReference>
<protein>
    <submittedName>
        <fullName evidence="2">Uncharacterized protein</fullName>
    </submittedName>
</protein>
<sequence>MVAHFFVAMIFNQKLYMGTINLLTLLHPYMSFDEIARKIASLGLPAVMFAVACSIAAGTGLAGGAVITAALAMLGGPFGMVAGLGLLGIATVIGDAVSQFGIEELLVAVYTIQRQQQGRPCSDIVGEINSLWLSNDLRRRIINRMGCEKNHHKEF</sequence>
<keyword evidence="1" id="KW-0812">Transmembrane</keyword>
<evidence type="ECO:0000313" key="2">
    <source>
        <dbReference type="EMBL" id="MEA5607784.1"/>
    </source>
</evidence>
<feature type="transmembrane region" description="Helical" evidence="1">
    <location>
        <begin position="6"/>
        <end position="26"/>
    </location>
</feature>
<keyword evidence="1" id="KW-0472">Membrane</keyword>
<keyword evidence="3" id="KW-1185">Reference proteome</keyword>
<name>A0ABU5UNG9_NODSP</name>
<proteinExistence type="predicted"/>
<gene>
    <name evidence="2" type="ORF">VB695_06785</name>
</gene>
<dbReference type="Proteomes" id="UP001303285">
    <property type="component" value="Unassembled WGS sequence"/>
</dbReference>
<organism evidence="2 3">
    <name type="scientific">Nodularia spumigena UHCC 0060</name>
    <dbReference type="NCBI Taxonomy" id="3110300"/>
    <lineage>
        <taxon>Bacteria</taxon>
        <taxon>Bacillati</taxon>
        <taxon>Cyanobacteriota</taxon>
        <taxon>Cyanophyceae</taxon>
        <taxon>Nostocales</taxon>
        <taxon>Nodulariaceae</taxon>
        <taxon>Nodularia</taxon>
    </lineage>
</organism>
<keyword evidence="1" id="KW-1133">Transmembrane helix</keyword>
<evidence type="ECO:0000313" key="3">
    <source>
        <dbReference type="Proteomes" id="UP001303285"/>
    </source>
</evidence>
<evidence type="ECO:0000256" key="1">
    <source>
        <dbReference type="SAM" id="Phobius"/>
    </source>
</evidence>